<dbReference type="SMART" id="SM01323">
    <property type="entry name" value="YajC"/>
    <property type="match status" value="1"/>
</dbReference>
<dbReference type="Proteomes" id="UP000027946">
    <property type="component" value="Unassembled WGS sequence"/>
</dbReference>
<evidence type="ECO:0000256" key="5">
    <source>
        <dbReference type="ARBA" id="ARBA00022692"/>
    </source>
</evidence>
<evidence type="ECO:0000256" key="2">
    <source>
        <dbReference type="ARBA" id="ARBA00006742"/>
    </source>
</evidence>
<keyword evidence="12" id="KW-1185">Reference proteome</keyword>
<comment type="subcellular location">
    <subcellularLocation>
        <location evidence="1">Cell membrane</location>
        <topology evidence="1">Single-pass membrane protein</topology>
    </subcellularLocation>
</comment>
<evidence type="ECO:0000256" key="6">
    <source>
        <dbReference type="ARBA" id="ARBA00022927"/>
    </source>
</evidence>
<evidence type="ECO:0000256" key="7">
    <source>
        <dbReference type="ARBA" id="ARBA00022989"/>
    </source>
</evidence>
<dbReference type="PANTHER" id="PTHR33909">
    <property type="entry name" value="SEC TRANSLOCON ACCESSORY COMPLEX SUBUNIT YAJC"/>
    <property type="match status" value="1"/>
</dbReference>
<comment type="similarity">
    <text evidence="2">Belongs to the YajC family.</text>
</comment>
<organism evidence="11 12">
    <name type="scientific">Peptoclostridium litorale DSM 5388</name>
    <dbReference type="NCBI Taxonomy" id="1121324"/>
    <lineage>
        <taxon>Bacteria</taxon>
        <taxon>Bacillati</taxon>
        <taxon>Bacillota</taxon>
        <taxon>Clostridia</taxon>
        <taxon>Peptostreptococcales</taxon>
        <taxon>Peptoclostridiaceae</taxon>
        <taxon>Peptoclostridium</taxon>
    </lineage>
</organism>
<keyword evidence="6" id="KW-0653">Protein transport</keyword>
<dbReference type="OrthoDB" id="9800132at2"/>
<dbReference type="GO" id="GO:0015031">
    <property type="term" value="P:protein transport"/>
    <property type="evidence" value="ECO:0007669"/>
    <property type="project" value="UniProtKB-KW"/>
</dbReference>
<dbReference type="AlphaFoldDB" id="A0A069RGD0"/>
<evidence type="ECO:0000256" key="8">
    <source>
        <dbReference type="ARBA" id="ARBA00023010"/>
    </source>
</evidence>
<keyword evidence="8" id="KW-0811">Translocation</keyword>
<evidence type="ECO:0000313" key="12">
    <source>
        <dbReference type="Proteomes" id="UP000027946"/>
    </source>
</evidence>
<dbReference type="Pfam" id="PF02699">
    <property type="entry name" value="YajC"/>
    <property type="match status" value="1"/>
</dbReference>
<evidence type="ECO:0000313" key="11">
    <source>
        <dbReference type="EMBL" id="KDR96084.1"/>
    </source>
</evidence>
<dbReference type="GO" id="GO:0005886">
    <property type="term" value="C:plasma membrane"/>
    <property type="evidence" value="ECO:0007669"/>
    <property type="project" value="UniProtKB-SubCell"/>
</dbReference>
<keyword evidence="7 10" id="KW-1133">Transmembrane helix</keyword>
<keyword evidence="5 10" id="KW-0812">Transmembrane</keyword>
<protein>
    <recommendedName>
        <fullName evidence="13">Preprotein translocase subunit YajC</fullName>
    </recommendedName>
</protein>
<sequence>MEQLRGLIFPLAFLAFFYMILVRPQQKRQKEVSRMRDNLKIGDEITTIGGISGTVAQLREGSVMIEIAPDDVRLTIEKWAIGKVKENKTEIE</sequence>
<dbReference type="NCBIfam" id="TIGR00739">
    <property type="entry name" value="yajC"/>
    <property type="match status" value="1"/>
</dbReference>
<proteinExistence type="inferred from homology"/>
<keyword evidence="9 10" id="KW-0472">Membrane</keyword>
<keyword evidence="4" id="KW-1003">Cell membrane</keyword>
<comment type="caution">
    <text evidence="11">The sequence shown here is derived from an EMBL/GenBank/DDBJ whole genome shotgun (WGS) entry which is preliminary data.</text>
</comment>
<dbReference type="PRINTS" id="PR01853">
    <property type="entry name" value="YAJCTRNLCASE"/>
</dbReference>
<dbReference type="RefSeq" id="WP_038262671.1">
    <property type="nucleotide sequence ID" value="NZ_FSRH01000007.1"/>
</dbReference>
<name>A0A069RGD0_PEPLI</name>
<dbReference type="EMBL" id="JJMM01000005">
    <property type="protein sequence ID" value="KDR96084.1"/>
    <property type="molecule type" value="Genomic_DNA"/>
</dbReference>
<evidence type="ECO:0000256" key="9">
    <source>
        <dbReference type="ARBA" id="ARBA00023136"/>
    </source>
</evidence>
<feature type="transmembrane region" description="Helical" evidence="10">
    <location>
        <begin position="6"/>
        <end position="24"/>
    </location>
</feature>
<dbReference type="STRING" id="1121324.CLIT_5c00960"/>
<evidence type="ECO:0000256" key="1">
    <source>
        <dbReference type="ARBA" id="ARBA00004162"/>
    </source>
</evidence>
<gene>
    <name evidence="11" type="ORF">CLIT_5c00960</name>
</gene>
<accession>A0A069RGD0</accession>
<evidence type="ECO:0000256" key="10">
    <source>
        <dbReference type="SAM" id="Phobius"/>
    </source>
</evidence>
<dbReference type="PANTHER" id="PTHR33909:SF1">
    <property type="entry name" value="SEC TRANSLOCON ACCESSORY COMPLEX SUBUNIT YAJC"/>
    <property type="match status" value="1"/>
</dbReference>
<evidence type="ECO:0008006" key="13">
    <source>
        <dbReference type="Google" id="ProtNLM"/>
    </source>
</evidence>
<keyword evidence="3" id="KW-0813">Transport</keyword>
<reference evidence="11 12" key="1">
    <citation type="submission" date="2014-03" db="EMBL/GenBank/DDBJ databases">
        <title>Genome sequence of Clostridium litorale W6, DSM 5388.</title>
        <authorList>
            <person name="Poehlein A."/>
            <person name="Jagirdar A."/>
            <person name="Khonsari B."/>
            <person name="Chibani C.M."/>
            <person name="Gutierrez Gutierrez D.A."/>
            <person name="Davydova E."/>
            <person name="Alghaithi H.S."/>
            <person name="Nair K.P."/>
            <person name="Dhamotharan K."/>
            <person name="Chandran L."/>
            <person name="G W."/>
            <person name="Daniel R."/>
        </authorList>
    </citation>
    <scope>NUCLEOTIDE SEQUENCE [LARGE SCALE GENOMIC DNA]</scope>
    <source>
        <strain evidence="11 12">W6</strain>
    </source>
</reference>
<evidence type="ECO:0000256" key="3">
    <source>
        <dbReference type="ARBA" id="ARBA00022448"/>
    </source>
</evidence>
<dbReference type="InterPro" id="IPR003849">
    <property type="entry name" value="Preprotein_translocase_YajC"/>
</dbReference>
<evidence type="ECO:0000256" key="4">
    <source>
        <dbReference type="ARBA" id="ARBA00022475"/>
    </source>
</evidence>
<dbReference type="eggNOG" id="COG1862">
    <property type="taxonomic scope" value="Bacteria"/>
</dbReference>